<name>A0ABQ7W7V8_SOLTU</name>
<evidence type="ECO:0000256" key="1">
    <source>
        <dbReference type="ARBA" id="ARBA00022679"/>
    </source>
</evidence>
<evidence type="ECO:0000256" key="4">
    <source>
        <dbReference type="ARBA" id="ARBA00022759"/>
    </source>
</evidence>
<comment type="caution">
    <text evidence="9">The sequence shown here is derived from an EMBL/GenBank/DDBJ whole genome shotgun (WGS) entry which is preliminary data.</text>
</comment>
<dbReference type="Gene3D" id="3.30.70.270">
    <property type="match status" value="2"/>
</dbReference>
<protein>
    <submittedName>
        <fullName evidence="9">Uncharacterized protein</fullName>
    </submittedName>
</protein>
<dbReference type="SUPFAM" id="SSF56672">
    <property type="entry name" value="DNA/RNA polymerases"/>
    <property type="match status" value="1"/>
</dbReference>
<dbReference type="InterPro" id="IPR043128">
    <property type="entry name" value="Rev_trsase/Diguanyl_cyclase"/>
</dbReference>
<proteinExistence type="predicted"/>
<dbReference type="Pfam" id="PF17917">
    <property type="entry name" value="RT_RNaseH"/>
    <property type="match status" value="1"/>
</dbReference>
<keyword evidence="4" id="KW-0255">Endonuclease</keyword>
<keyword evidence="2" id="KW-0548">Nucleotidyltransferase</keyword>
<feature type="domain" description="Reverse transcriptase RNase H-like" evidence="8">
    <location>
        <begin position="287"/>
        <end position="383"/>
    </location>
</feature>
<dbReference type="Pfam" id="PF00078">
    <property type="entry name" value="RVT_1"/>
    <property type="match status" value="1"/>
</dbReference>
<keyword evidence="6" id="KW-0695">RNA-directed DNA polymerase</keyword>
<dbReference type="Gene3D" id="3.10.10.10">
    <property type="entry name" value="HIV Type 1 Reverse Transcriptase, subunit A, domain 1"/>
    <property type="match status" value="1"/>
</dbReference>
<dbReference type="InterPro" id="IPR050951">
    <property type="entry name" value="Retrovirus_Pol_polyprotein"/>
</dbReference>
<feature type="domain" description="Reverse transcriptase" evidence="7">
    <location>
        <begin position="36"/>
        <end position="195"/>
    </location>
</feature>
<evidence type="ECO:0000313" key="9">
    <source>
        <dbReference type="EMBL" id="KAH0776817.1"/>
    </source>
</evidence>
<dbReference type="InterPro" id="IPR043502">
    <property type="entry name" value="DNA/RNA_pol_sf"/>
</dbReference>
<sequence length="439" mass="50903">MAPAKLKDLKEELKDLIDKGFIRPSVSHWGAPVLFVRKKDGSLKICIDYRQLNKVTIKNKYPLLRIDDLFDQLQGATCFSKIDIKSGYHQLRVRECDIPKTTFRTRYGHYEFLVMSFGLTNAPAASMDLMNRVFKTYLDMFVIVFIGGILIYSRNEEDHVSHLRIVLQTLKDRELYEKFSKCEFLLESVAFLSHIVSGEGIKVDTQKIEAVQNWPRPTSPIDSKSFLGLVVYYRRFIEGLSSISSPLTKLTQKTEKFQWSEVYEKNFQELKKKVNYFPVLTLPEGTQGFIVYYDASRVGLGCVLMQNGKVVAYTSGQLKVHEKNYPTHDLELAVVVFALKIWRHYLYGVHVDVFTDHKSLPYVFTQKKPNLRQRRWLELLNDYDMSILYHPGKANVVTYALSRFSMGSIAHVEEEKRELVKDVHKLARLGVRLMDSTKE</sequence>
<evidence type="ECO:0000256" key="3">
    <source>
        <dbReference type="ARBA" id="ARBA00022722"/>
    </source>
</evidence>
<organism evidence="9 10">
    <name type="scientific">Solanum tuberosum</name>
    <name type="common">Potato</name>
    <dbReference type="NCBI Taxonomy" id="4113"/>
    <lineage>
        <taxon>Eukaryota</taxon>
        <taxon>Viridiplantae</taxon>
        <taxon>Streptophyta</taxon>
        <taxon>Embryophyta</taxon>
        <taxon>Tracheophyta</taxon>
        <taxon>Spermatophyta</taxon>
        <taxon>Magnoliopsida</taxon>
        <taxon>eudicotyledons</taxon>
        <taxon>Gunneridae</taxon>
        <taxon>Pentapetalae</taxon>
        <taxon>asterids</taxon>
        <taxon>lamiids</taxon>
        <taxon>Solanales</taxon>
        <taxon>Solanaceae</taxon>
        <taxon>Solanoideae</taxon>
        <taxon>Solaneae</taxon>
        <taxon>Solanum</taxon>
    </lineage>
</organism>
<accession>A0ABQ7W7V8</accession>
<keyword evidence="10" id="KW-1185">Reference proteome</keyword>
<dbReference type="EMBL" id="JAIVGD010000003">
    <property type="protein sequence ID" value="KAH0776817.1"/>
    <property type="molecule type" value="Genomic_DNA"/>
</dbReference>
<keyword evidence="3" id="KW-0540">Nuclease</keyword>
<evidence type="ECO:0000256" key="5">
    <source>
        <dbReference type="ARBA" id="ARBA00022801"/>
    </source>
</evidence>
<evidence type="ECO:0000313" key="10">
    <source>
        <dbReference type="Proteomes" id="UP000826656"/>
    </source>
</evidence>
<dbReference type="InterPro" id="IPR000477">
    <property type="entry name" value="RT_dom"/>
</dbReference>
<gene>
    <name evidence="9" type="ORF">KY290_008228</name>
</gene>
<reference evidence="9 10" key="1">
    <citation type="journal article" date="2021" name="bioRxiv">
        <title>Chromosome-scale and haplotype-resolved genome assembly of a tetraploid potato cultivar.</title>
        <authorList>
            <person name="Sun H."/>
            <person name="Jiao W.-B."/>
            <person name="Krause K."/>
            <person name="Campoy J.A."/>
            <person name="Goel M."/>
            <person name="Folz-Donahue K."/>
            <person name="Kukat C."/>
            <person name="Huettel B."/>
            <person name="Schneeberger K."/>
        </authorList>
    </citation>
    <scope>NUCLEOTIDE SEQUENCE [LARGE SCALE GENOMIC DNA]</scope>
    <source>
        <strain evidence="9">SolTubOtavaFocal</strain>
        <tissue evidence="9">Leaves</tissue>
    </source>
</reference>
<keyword evidence="1" id="KW-0808">Transferase</keyword>
<dbReference type="CDD" id="cd01647">
    <property type="entry name" value="RT_LTR"/>
    <property type="match status" value="1"/>
</dbReference>
<dbReference type="InterPro" id="IPR041373">
    <property type="entry name" value="RT_RNaseH"/>
</dbReference>
<dbReference type="CDD" id="cd09274">
    <property type="entry name" value="RNase_HI_RT_Ty3"/>
    <property type="match status" value="1"/>
</dbReference>
<dbReference type="Proteomes" id="UP000826656">
    <property type="component" value="Unassembled WGS sequence"/>
</dbReference>
<dbReference type="PANTHER" id="PTHR37984:SF5">
    <property type="entry name" value="PROTEIN NYNRIN-LIKE"/>
    <property type="match status" value="1"/>
</dbReference>
<keyword evidence="5" id="KW-0378">Hydrolase</keyword>
<evidence type="ECO:0000259" key="8">
    <source>
        <dbReference type="Pfam" id="PF17917"/>
    </source>
</evidence>
<evidence type="ECO:0000259" key="7">
    <source>
        <dbReference type="Pfam" id="PF00078"/>
    </source>
</evidence>
<dbReference type="PANTHER" id="PTHR37984">
    <property type="entry name" value="PROTEIN CBG26694"/>
    <property type="match status" value="1"/>
</dbReference>
<evidence type="ECO:0000256" key="2">
    <source>
        <dbReference type="ARBA" id="ARBA00022695"/>
    </source>
</evidence>
<evidence type="ECO:0000256" key="6">
    <source>
        <dbReference type="ARBA" id="ARBA00022918"/>
    </source>
</evidence>